<dbReference type="EMBL" id="CP048020">
    <property type="protein sequence ID" value="QHX42142.1"/>
    <property type="molecule type" value="Genomic_DNA"/>
</dbReference>
<organism evidence="1 2">
    <name type="scientific">Treponema vincentii</name>
    <dbReference type="NCBI Taxonomy" id="69710"/>
    <lineage>
        <taxon>Bacteria</taxon>
        <taxon>Pseudomonadati</taxon>
        <taxon>Spirochaetota</taxon>
        <taxon>Spirochaetia</taxon>
        <taxon>Spirochaetales</taxon>
        <taxon>Treponemataceae</taxon>
        <taxon>Treponema</taxon>
    </lineage>
</organism>
<dbReference type="RefSeq" id="WP_162661957.1">
    <property type="nucleotide sequence ID" value="NZ_CP048020.1"/>
</dbReference>
<gene>
    <name evidence="1" type="ORF">GWP43_00220</name>
</gene>
<dbReference type="Proteomes" id="UP000464374">
    <property type="component" value="Chromosome"/>
</dbReference>
<dbReference type="Pfam" id="PF13707">
    <property type="entry name" value="RloB"/>
    <property type="match status" value="1"/>
</dbReference>
<dbReference type="KEGG" id="trz:GWP43_00220"/>
<dbReference type="AlphaFoldDB" id="A0A6P1XZL1"/>
<evidence type="ECO:0000313" key="2">
    <source>
        <dbReference type="Proteomes" id="UP000464374"/>
    </source>
</evidence>
<evidence type="ECO:0000313" key="1">
    <source>
        <dbReference type="EMBL" id="QHX42142.1"/>
    </source>
</evidence>
<protein>
    <submittedName>
        <fullName evidence="1">RloB domain-containing protein</fullName>
    </submittedName>
</protein>
<reference evidence="1 2" key="1">
    <citation type="submission" date="2020-01" db="EMBL/GenBank/DDBJ databases">
        <title>Complete genome sequence of a human oral phylogroup 1 Treponema sp. strain ATCC 700766, originally isolated from periodontitis dental plaque.</title>
        <authorList>
            <person name="Chan Y."/>
            <person name="Huo Y.-B."/>
            <person name="Yu X.-L."/>
            <person name="Zeng H."/>
            <person name="Leung W.-K."/>
            <person name="Watt R.M."/>
        </authorList>
    </citation>
    <scope>NUCLEOTIDE SEQUENCE [LARGE SCALE GENOMIC DNA]</scope>
    <source>
        <strain evidence="1 2">OMZ 804</strain>
    </source>
</reference>
<accession>A0A6P1XZL1</accession>
<name>A0A6P1XZL1_9SPIR</name>
<proteinExistence type="predicted"/>
<dbReference type="InterPro" id="IPR025591">
    <property type="entry name" value="RloB"/>
</dbReference>
<sequence>MKAMTKKYYFSVEGKTEKWYLDWLQNAINTANTATYKVVFDSKVEKNPLARVKAITIISKTEIVHICDKESNDEDHVKAFQTTLESMKKAQKQGKHITYKLGYSNFTFELWMILHKQDCNTCFDNRKQYLQVINKAYHKSFNSLDEYKREDNFKQLLMQLDLSDVNNAISRAHTIMQNNKQNECVLQRYAGFTFYKNNPSTSLGEYISRILTECGYNLKRSR</sequence>